<dbReference type="PROSITE" id="PS51007">
    <property type="entry name" value="CYTC"/>
    <property type="match status" value="1"/>
</dbReference>
<evidence type="ECO:0000256" key="1">
    <source>
        <dbReference type="ARBA" id="ARBA00022617"/>
    </source>
</evidence>
<dbReference type="AlphaFoldDB" id="A0A3D9RLZ3"/>
<gene>
    <name evidence="6" type="ORF">BX611_2578</name>
</gene>
<dbReference type="RefSeq" id="WP_115881834.1">
    <property type="nucleotide sequence ID" value="NZ_QTTQ01000011.1"/>
</dbReference>
<evidence type="ECO:0000256" key="2">
    <source>
        <dbReference type="ARBA" id="ARBA00022723"/>
    </source>
</evidence>
<protein>
    <submittedName>
        <fullName evidence="6">Cytochrome c</fullName>
    </submittedName>
</protein>
<dbReference type="InterPro" id="IPR036909">
    <property type="entry name" value="Cyt_c-like_dom_sf"/>
</dbReference>
<comment type="caution">
    <text evidence="6">The sequence shown here is derived from an EMBL/GenBank/DDBJ whole genome shotgun (WGS) entry which is preliminary data.</text>
</comment>
<dbReference type="SUPFAM" id="SSF46626">
    <property type="entry name" value="Cytochrome c"/>
    <property type="match status" value="1"/>
</dbReference>
<accession>A0A3D9RLZ3</accession>
<dbReference type="GO" id="GO:0020037">
    <property type="term" value="F:heme binding"/>
    <property type="evidence" value="ECO:0007669"/>
    <property type="project" value="InterPro"/>
</dbReference>
<dbReference type="GO" id="GO:0009055">
    <property type="term" value="F:electron transfer activity"/>
    <property type="evidence" value="ECO:0007669"/>
    <property type="project" value="InterPro"/>
</dbReference>
<proteinExistence type="predicted"/>
<feature type="domain" description="Cytochrome c" evidence="5">
    <location>
        <begin position="63"/>
        <end position="152"/>
    </location>
</feature>
<keyword evidence="7" id="KW-1185">Reference proteome</keyword>
<keyword evidence="2 4" id="KW-0479">Metal-binding</keyword>
<dbReference type="InterPro" id="IPR009056">
    <property type="entry name" value="Cyt_c-like_dom"/>
</dbReference>
<sequence length="158" mass="17217">MKLKILVLIIAVAFISSCGGEGKKAEKVAEPEAVAKEVAEVDPMEDKGVGPITSITLSKIDETLAVEGKALFVSKCSACHKISKRVVGPALLGITERRSPEWIMNMILNPEEMVAKNPTAKKLLEEYLAPMANQSLTENEARAILEYFRTKTASTKEE</sequence>
<evidence type="ECO:0000259" key="5">
    <source>
        <dbReference type="PROSITE" id="PS51007"/>
    </source>
</evidence>
<dbReference type="Gene3D" id="1.10.760.10">
    <property type="entry name" value="Cytochrome c-like domain"/>
    <property type="match status" value="1"/>
</dbReference>
<dbReference type="PROSITE" id="PS51257">
    <property type="entry name" value="PROKAR_LIPOPROTEIN"/>
    <property type="match status" value="1"/>
</dbReference>
<dbReference type="OrthoDB" id="955119at2"/>
<dbReference type="GO" id="GO:0046872">
    <property type="term" value="F:metal ion binding"/>
    <property type="evidence" value="ECO:0007669"/>
    <property type="project" value="UniProtKB-KW"/>
</dbReference>
<dbReference type="Proteomes" id="UP000256429">
    <property type="component" value="Unassembled WGS sequence"/>
</dbReference>
<evidence type="ECO:0000313" key="7">
    <source>
        <dbReference type="Proteomes" id="UP000256429"/>
    </source>
</evidence>
<keyword evidence="1 4" id="KW-0349">Heme</keyword>
<evidence type="ECO:0000256" key="4">
    <source>
        <dbReference type="PROSITE-ProRule" id="PRU00433"/>
    </source>
</evidence>
<evidence type="ECO:0000313" key="6">
    <source>
        <dbReference type="EMBL" id="REE80919.1"/>
    </source>
</evidence>
<dbReference type="Pfam" id="PF00034">
    <property type="entry name" value="Cytochrom_C"/>
    <property type="match status" value="1"/>
</dbReference>
<evidence type="ECO:0000256" key="3">
    <source>
        <dbReference type="ARBA" id="ARBA00023004"/>
    </source>
</evidence>
<reference evidence="6 7" key="1">
    <citation type="submission" date="2018-08" db="EMBL/GenBank/DDBJ databases">
        <title>Genomic Encyclopedia of Type Strains, Phase III (KMG-III): the genomes of soil and plant-associated and newly described type strains.</title>
        <authorList>
            <person name="Whitman W."/>
        </authorList>
    </citation>
    <scope>NUCLEOTIDE SEQUENCE [LARGE SCALE GENOMIC DNA]</scope>
    <source>
        <strain evidence="6 7">325-5</strain>
    </source>
</reference>
<organism evidence="6 7">
    <name type="scientific">Lutibacter oceani</name>
    <dbReference type="NCBI Taxonomy" id="1853311"/>
    <lineage>
        <taxon>Bacteria</taxon>
        <taxon>Pseudomonadati</taxon>
        <taxon>Bacteroidota</taxon>
        <taxon>Flavobacteriia</taxon>
        <taxon>Flavobacteriales</taxon>
        <taxon>Flavobacteriaceae</taxon>
        <taxon>Lutibacter</taxon>
    </lineage>
</organism>
<dbReference type="EMBL" id="QTTQ01000011">
    <property type="protein sequence ID" value="REE80919.1"/>
    <property type="molecule type" value="Genomic_DNA"/>
</dbReference>
<keyword evidence="3 4" id="KW-0408">Iron</keyword>
<name>A0A3D9RLZ3_9FLAO</name>